<sequence>MYGVTLAVNVQFISAVLICVVYYVYSALPMSVIQCAPAENLGVAILLPGSCMGLK</sequence>
<keyword evidence="1" id="KW-0472">Membrane</keyword>
<dbReference type="VEuPathDB" id="FungiDB:AFUB_067969"/>
<dbReference type="AlphaFoldDB" id="B0Y6S4"/>
<evidence type="ECO:0000256" key="1">
    <source>
        <dbReference type="SAM" id="Phobius"/>
    </source>
</evidence>
<organism evidence="2 3">
    <name type="scientific">Aspergillus fumigatus (strain CBS 144.89 / FGSC A1163 / CEA10)</name>
    <name type="common">Neosartorya fumigata</name>
    <dbReference type="NCBI Taxonomy" id="451804"/>
    <lineage>
        <taxon>Eukaryota</taxon>
        <taxon>Fungi</taxon>
        <taxon>Dikarya</taxon>
        <taxon>Ascomycota</taxon>
        <taxon>Pezizomycotina</taxon>
        <taxon>Eurotiomycetes</taxon>
        <taxon>Eurotiomycetidae</taxon>
        <taxon>Eurotiales</taxon>
        <taxon>Aspergillaceae</taxon>
        <taxon>Aspergillus</taxon>
        <taxon>Aspergillus subgen. Fumigati</taxon>
    </lineage>
</organism>
<dbReference type="Proteomes" id="UP000001699">
    <property type="component" value="Unassembled WGS sequence"/>
</dbReference>
<keyword evidence="1" id="KW-0812">Transmembrane</keyword>
<accession>B0Y6S4</accession>
<gene>
    <name evidence="2" type="ORF">AFUB_067969</name>
</gene>
<name>B0Y6S4_ASPFC</name>
<protein>
    <submittedName>
        <fullName evidence="2">Uncharacterized protein</fullName>
    </submittedName>
</protein>
<evidence type="ECO:0000313" key="3">
    <source>
        <dbReference type="Proteomes" id="UP000001699"/>
    </source>
</evidence>
<keyword evidence="1" id="KW-1133">Transmembrane helix</keyword>
<keyword evidence="3" id="KW-1185">Reference proteome</keyword>
<evidence type="ECO:0000313" key="2">
    <source>
        <dbReference type="EMBL" id="EDP50459.1"/>
    </source>
</evidence>
<dbReference type="EMBL" id="DS499598">
    <property type="protein sequence ID" value="EDP50459.1"/>
    <property type="molecule type" value="Genomic_DNA"/>
</dbReference>
<reference evidence="2 3" key="1">
    <citation type="journal article" date="2008" name="PLoS Genet.">
        <title>Genomic islands in the pathogenic filamentous fungus Aspergillus fumigatus.</title>
        <authorList>
            <person name="Fedorova N.D."/>
            <person name="Khaldi N."/>
            <person name="Joardar V.S."/>
            <person name="Maiti R."/>
            <person name="Amedeo P."/>
            <person name="Anderson M.J."/>
            <person name="Crabtree J."/>
            <person name="Silva J.C."/>
            <person name="Badger J.H."/>
            <person name="Albarraq A."/>
            <person name="Angiuoli S."/>
            <person name="Bussey H."/>
            <person name="Bowyer P."/>
            <person name="Cotty P.J."/>
            <person name="Dyer P.S."/>
            <person name="Egan A."/>
            <person name="Galens K."/>
            <person name="Fraser-Liggett C.M."/>
            <person name="Haas B.J."/>
            <person name="Inman J.M."/>
            <person name="Kent R."/>
            <person name="Lemieux S."/>
            <person name="Malavazi I."/>
            <person name="Orvis J."/>
            <person name="Roemer T."/>
            <person name="Ronning C.M."/>
            <person name="Sundaram J.P."/>
            <person name="Sutton G."/>
            <person name="Turner G."/>
            <person name="Venter J.C."/>
            <person name="White O.R."/>
            <person name="Whitty B.R."/>
            <person name="Youngman P."/>
            <person name="Wolfe K.H."/>
            <person name="Goldman G.H."/>
            <person name="Wortman J.R."/>
            <person name="Jiang B."/>
            <person name="Denning D.W."/>
            <person name="Nierman W.C."/>
        </authorList>
    </citation>
    <scope>NUCLEOTIDE SEQUENCE [LARGE SCALE GENOMIC DNA]</scope>
    <source>
        <strain evidence="3">CBS 144.89 / FGSC A1163 / CEA10</strain>
    </source>
</reference>
<feature type="transmembrane region" description="Helical" evidence="1">
    <location>
        <begin position="6"/>
        <end position="25"/>
    </location>
</feature>
<dbReference type="HOGENOM" id="CLU_3031938_0_0_1"/>
<proteinExistence type="predicted"/>